<proteinExistence type="predicted"/>
<dbReference type="AlphaFoldDB" id="A0A0F4QHW0"/>
<evidence type="ECO:0008006" key="4">
    <source>
        <dbReference type="Google" id="ProtNLM"/>
    </source>
</evidence>
<evidence type="ECO:0000313" key="2">
    <source>
        <dbReference type="EMBL" id="KJZ07293.1"/>
    </source>
</evidence>
<keyword evidence="1" id="KW-0732">Signal</keyword>
<gene>
    <name evidence="2" type="ORF">TW77_16140</name>
</gene>
<dbReference type="PATRIC" id="fig|43658.5.peg.3408"/>
<comment type="caution">
    <text evidence="2">The sequence shown here is derived from an EMBL/GenBank/DDBJ whole genome shotgun (WGS) entry which is preliminary data.</text>
</comment>
<keyword evidence="3" id="KW-1185">Reference proteome</keyword>
<evidence type="ECO:0000256" key="1">
    <source>
        <dbReference type="SAM" id="SignalP"/>
    </source>
</evidence>
<feature type="signal peptide" evidence="1">
    <location>
        <begin position="1"/>
        <end position="18"/>
    </location>
</feature>
<feature type="chain" id="PRO_5002475389" description="Flagellar protein FliL" evidence="1">
    <location>
        <begin position="19"/>
        <end position="139"/>
    </location>
</feature>
<dbReference type="EMBL" id="JXYA01000039">
    <property type="protein sequence ID" value="KJZ07293.1"/>
    <property type="molecule type" value="Genomic_DNA"/>
</dbReference>
<name>A0A0F4QHW0_9GAMM</name>
<reference evidence="2 3" key="1">
    <citation type="journal article" date="2015" name="BMC Genomics">
        <title>Genome mining reveals unlocked bioactive potential of marine Gram-negative bacteria.</title>
        <authorList>
            <person name="Machado H."/>
            <person name="Sonnenschein E.C."/>
            <person name="Melchiorsen J."/>
            <person name="Gram L."/>
        </authorList>
    </citation>
    <scope>NUCLEOTIDE SEQUENCE [LARGE SCALE GENOMIC DNA]</scope>
    <source>
        <strain evidence="2 3">S2471</strain>
    </source>
</reference>
<organism evidence="2 3">
    <name type="scientific">Pseudoalteromonas rubra</name>
    <dbReference type="NCBI Taxonomy" id="43658"/>
    <lineage>
        <taxon>Bacteria</taxon>
        <taxon>Pseudomonadati</taxon>
        <taxon>Pseudomonadota</taxon>
        <taxon>Gammaproteobacteria</taxon>
        <taxon>Alteromonadales</taxon>
        <taxon>Pseudoalteromonadaceae</taxon>
        <taxon>Pseudoalteromonas</taxon>
    </lineage>
</organism>
<dbReference type="RefSeq" id="WP_046006013.1">
    <property type="nucleotide sequence ID" value="NZ_JXYA01000039.1"/>
</dbReference>
<dbReference type="OrthoDB" id="7066402at2"/>
<evidence type="ECO:0000313" key="3">
    <source>
        <dbReference type="Proteomes" id="UP000033452"/>
    </source>
</evidence>
<sequence>MKTFTILLLILFSFNTYAGFRYSNSPSAGSVVVPVKLADEGLYNLVIGVEFMTRPYDKKPYDTDSYEELIDRLRIQWREPAIHTVLENPNLKLTELAGVKKAVTAKLEALIEKTKLNYGISKNTEVVYSVSHFYLSKPE</sequence>
<dbReference type="Proteomes" id="UP000033452">
    <property type="component" value="Unassembled WGS sequence"/>
</dbReference>
<protein>
    <recommendedName>
        <fullName evidence="4">Flagellar protein FliL</fullName>
    </recommendedName>
</protein>
<accession>A0A0F4QHW0</accession>